<comment type="caution">
    <text evidence="2">The sequence shown here is derived from an EMBL/GenBank/DDBJ whole genome shotgun (WGS) entry which is preliminary data.</text>
</comment>
<feature type="compositionally biased region" description="Polar residues" evidence="1">
    <location>
        <begin position="132"/>
        <end position="142"/>
    </location>
</feature>
<protein>
    <submittedName>
        <fullName evidence="2">Uncharacterized protein</fullName>
    </submittedName>
</protein>
<sequence>MHTWTSVTVPLIPVPFLIKPHCSQLSNKPAQDASDWRCPRGVHKGDNGLPRFLDDETASTLENPDIRVPTGTKREDGLQGDVEEDAEEADSEENTESPGDREEKEDADWRHGNSRGPRGVAEEGRRKPETRLQPTTPQEGHG</sequence>
<feature type="compositionally biased region" description="Basic and acidic residues" evidence="1">
    <location>
        <begin position="34"/>
        <end position="46"/>
    </location>
</feature>
<evidence type="ECO:0000313" key="3">
    <source>
        <dbReference type="Proteomes" id="UP001066276"/>
    </source>
</evidence>
<feature type="compositionally biased region" description="Acidic residues" evidence="1">
    <location>
        <begin position="81"/>
        <end position="95"/>
    </location>
</feature>
<accession>A0AAV7VX27</accession>
<organism evidence="2 3">
    <name type="scientific">Pleurodeles waltl</name>
    <name type="common">Iberian ribbed newt</name>
    <dbReference type="NCBI Taxonomy" id="8319"/>
    <lineage>
        <taxon>Eukaryota</taxon>
        <taxon>Metazoa</taxon>
        <taxon>Chordata</taxon>
        <taxon>Craniata</taxon>
        <taxon>Vertebrata</taxon>
        <taxon>Euteleostomi</taxon>
        <taxon>Amphibia</taxon>
        <taxon>Batrachia</taxon>
        <taxon>Caudata</taxon>
        <taxon>Salamandroidea</taxon>
        <taxon>Salamandridae</taxon>
        <taxon>Pleurodelinae</taxon>
        <taxon>Pleurodeles</taxon>
    </lineage>
</organism>
<feature type="compositionally biased region" description="Basic and acidic residues" evidence="1">
    <location>
        <begin position="120"/>
        <end position="130"/>
    </location>
</feature>
<dbReference type="EMBL" id="JANPWB010000002">
    <property type="protein sequence ID" value="KAJ1205364.1"/>
    <property type="molecule type" value="Genomic_DNA"/>
</dbReference>
<reference evidence="2" key="1">
    <citation type="journal article" date="2022" name="bioRxiv">
        <title>Sequencing and chromosome-scale assembly of the giantPleurodeles waltlgenome.</title>
        <authorList>
            <person name="Brown T."/>
            <person name="Elewa A."/>
            <person name="Iarovenko S."/>
            <person name="Subramanian E."/>
            <person name="Araus A.J."/>
            <person name="Petzold A."/>
            <person name="Susuki M."/>
            <person name="Suzuki K.-i.T."/>
            <person name="Hayashi T."/>
            <person name="Toyoda A."/>
            <person name="Oliveira C."/>
            <person name="Osipova E."/>
            <person name="Leigh N.D."/>
            <person name="Simon A."/>
            <person name="Yun M.H."/>
        </authorList>
    </citation>
    <scope>NUCLEOTIDE SEQUENCE</scope>
    <source>
        <strain evidence="2">20211129_DDA</strain>
        <tissue evidence="2">Liver</tissue>
    </source>
</reference>
<evidence type="ECO:0000313" key="2">
    <source>
        <dbReference type="EMBL" id="KAJ1205364.1"/>
    </source>
</evidence>
<dbReference type="Proteomes" id="UP001066276">
    <property type="component" value="Chromosome 1_2"/>
</dbReference>
<evidence type="ECO:0000256" key="1">
    <source>
        <dbReference type="SAM" id="MobiDB-lite"/>
    </source>
</evidence>
<feature type="compositionally biased region" description="Basic and acidic residues" evidence="1">
    <location>
        <begin position="98"/>
        <end position="111"/>
    </location>
</feature>
<feature type="region of interest" description="Disordered" evidence="1">
    <location>
        <begin position="24"/>
        <end position="142"/>
    </location>
</feature>
<dbReference type="AlphaFoldDB" id="A0AAV7VX27"/>
<proteinExistence type="predicted"/>
<gene>
    <name evidence="2" type="ORF">NDU88_000799</name>
</gene>
<name>A0AAV7VX27_PLEWA</name>
<keyword evidence="3" id="KW-1185">Reference proteome</keyword>